<proteinExistence type="predicted"/>
<dbReference type="EMBL" id="BART01034045">
    <property type="protein sequence ID" value="GAH13876.1"/>
    <property type="molecule type" value="Genomic_DNA"/>
</dbReference>
<dbReference type="Gene3D" id="3.40.50.11540">
    <property type="entry name" value="NADH-ubiquinone oxidoreductase 51kDa subunit"/>
    <property type="match status" value="1"/>
</dbReference>
<dbReference type="AlphaFoldDB" id="X1CZB3"/>
<sequence length="51" mass="5477">AYMDRSLLEGNPHSILEGMLIGAYAIGSHQGSLACPMFIPFSINRSSPVKV</sequence>
<dbReference type="SUPFAM" id="SSF142019">
    <property type="entry name" value="Nqo1 FMN-binding domain-like"/>
    <property type="match status" value="1"/>
</dbReference>
<reference evidence="1" key="1">
    <citation type="journal article" date="2014" name="Front. Microbiol.">
        <title>High frequency of phylogenetically diverse reductive dehalogenase-homologous genes in deep subseafloor sedimentary metagenomes.</title>
        <authorList>
            <person name="Kawai M."/>
            <person name="Futagami T."/>
            <person name="Toyoda A."/>
            <person name="Takaki Y."/>
            <person name="Nishi S."/>
            <person name="Hori S."/>
            <person name="Arai W."/>
            <person name="Tsubouchi T."/>
            <person name="Morono Y."/>
            <person name="Uchiyama I."/>
            <person name="Ito T."/>
            <person name="Fujiyama A."/>
            <person name="Inagaki F."/>
            <person name="Takami H."/>
        </authorList>
    </citation>
    <scope>NUCLEOTIDE SEQUENCE</scope>
    <source>
        <strain evidence="1">Expedition CK06-06</strain>
    </source>
</reference>
<accession>X1CZB3</accession>
<evidence type="ECO:0000313" key="1">
    <source>
        <dbReference type="EMBL" id="GAH13876.1"/>
    </source>
</evidence>
<comment type="caution">
    <text evidence="1">The sequence shown here is derived from an EMBL/GenBank/DDBJ whole genome shotgun (WGS) entry which is preliminary data.</text>
</comment>
<organism evidence="1">
    <name type="scientific">marine sediment metagenome</name>
    <dbReference type="NCBI Taxonomy" id="412755"/>
    <lineage>
        <taxon>unclassified sequences</taxon>
        <taxon>metagenomes</taxon>
        <taxon>ecological metagenomes</taxon>
    </lineage>
</organism>
<feature type="non-terminal residue" evidence="1">
    <location>
        <position position="1"/>
    </location>
</feature>
<protein>
    <submittedName>
        <fullName evidence="1">Uncharacterized protein</fullName>
    </submittedName>
</protein>
<dbReference type="InterPro" id="IPR037225">
    <property type="entry name" value="Nuo51_FMN-bd_sf"/>
</dbReference>
<gene>
    <name evidence="1" type="ORF">S01H4_58308</name>
</gene>
<name>X1CZB3_9ZZZZ</name>